<dbReference type="AlphaFoldDB" id="A0A379FWW8"/>
<dbReference type="GO" id="GO:0009289">
    <property type="term" value="C:pilus"/>
    <property type="evidence" value="ECO:0007669"/>
    <property type="project" value="UniProtKB-SubCell"/>
</dbReference>
<sequence length="174" mass="19615">MLYKFSWLTFILLLGTSLSSYCSAESLITMNGSIIETACSIDISSRDQTIEMGSLSISQMIRDGQSNKKKFSIKLINCVLERTETKKPNWQYFTVTFDGVHDGNLFTVNGQAEGFGIEISSADGEVVYPGKVMSSQELTDGNRDLNYNLRLIRNNKVLEPGNYFSLIKYKLDYE</sequence>
<reference evidence="7 8" key="1">
    <citation type="submission" date="2018-06" db="EMBL/GenBank/DDBJ databases">
        <authorList>
            <consortium name="Pathogen Informatics"/>
            <person name="Doyle S."/>
        </authorList>
    </citation>
    <scope>NUCLEOTIDE SEQUENCE [LARGE SCALE GENOMIC DNA]</scope>
    <source>
        <strain evidence="7 8">NCTC11801</strain>
    </source>
</reference>
<name>A0A379FWW8_PRORE</name>
<dbReference type="PANTHER" id="PTHR33420">
    <property type="entry name" value="FIMBRIAL SUBUNIT ELFA-RELATED"/>
    <property type="match status" value="1"/>
</dbReference>
<dbReference type="GeneID" id="93674758"/>
<accession>A0A379FWW8</accession>
<comment type="similarity">
    <text evidence="2">Belongs to the fimbrial protein family.</text>
</comment>
<dbReference type="RefSeq" id="WP_162598845.1">
    <property type="nucleotide sequence ID" value="NZ_CP077317.1"/>
</dbReference>
<dbReference type="PANTHER" id="PTHR33420:SF12">
    <property type="entry name" value="FIMBRIN-LIKE PROTEIN FIMI-RELATED"/>
    <property type="match status" value="1"/>
</dbReference>
<dbReference type="SUPFAM" id="SSF49401">
    <property type="entry name" value="Bacterial adhesins"/>
    <property type="match status" value="1"/>
</dbReference>
<evidence type="ECO:0000259" key="6">
    <source>
        <dbReference type="Pfam" id="PF00419"/>
    </source>
</evidence>
<feature type="chain" id="PRO_5017012382" evidence="5">
    <location>
        <begin position="25"/>
        <end position="174"/>
    </location>
</feature>
<dbReference type="GO" id="GO:0043709">
    <property type="term" value="P:cell adhesion involved in single-species biofilm formation"/>
    <property type="evidence" value="ECO:0007669"/>
    <property type="project" value="TreeGrafter"/>
</dbReference>
<protein>
    <submittedName>
        <fullName evidence="7">PAP fimbrial minor pilin protein</fullName>
    </submittedName>
</protein>
<evidence type="ECO:0000313" key="8">
    <source>
        <dbReference type="Proteomes" id="UP000254208"/>
    </source>
</evidence>
<evidence type="ECO:0000256" key="3">
    <source>
        <dbReference type="ARBA" id="ARBA00022729"/>
    </source>
</evidence>
<dbReference type="InterPro" id="IPR008966">
    <property type="entry name" value="Adhesion_dom_sf"/>
</dbReference>
<dbReference type="Proteomes" id="UP000254208">
    <property type="component" value="Unassembled WGS sequence"/>
</dbReference>
<organism evidence="7 8">
    <name type="scientific">Providencia rettgeri</name>
    <dbReference type="NCBI Taxonomy" id="587"/>
    <lineage>
        <taxon>Bacteria</taxon>
        <taxon>Pseudomonadati</taxon>
        <taxon>Pseudomonadota</taxon>
        <taxon>Gammaproteobacteria</taxon>
        <taxon>Enterobacterales</taxon>
        <taxon>Morganellaceae</taxon>
        <taxon>Providencia</taxon>
    </lineage>
</organism>
<feature type="signal peptide" evidence="5">
    <location>
        <begin position="1"/>
        <end position="24"/>
    </location>
</feature>
<comment type="subcellular location">
    <subcellularLocation>
        <location evidence="1">Fimbrium</location>
    </subcellularLocation>
</comment>
<keyword evidence="3 5" id="KW-0732">Signal</keyword>
<feature type="domain" description="Fimbrial-type adhesion" evidence="6">
    <location>
        <begin position="28"/>
        <end position="154"/>
    </location>
</feature>
<evidence type="ECO:0000256" key="4">
    <source>
        <dbReference type="ARBA" id="ARBA00023263"/>
    </source>
</evidence>
<evidence type="ECO:0000256" key="2">
    <source>
        <dbReference type="ARBA" id="ARBA00006671"/>
    </source>
</evidence>
<keyword evidence="4" id="KW-0281">Fimbrium</keyword>
<proteinExistence type="inferred from homology"/>
<evidence type="ECO:0000256" key="5">
    <source>
        <dbReference type="SAM" id="SignalP"/>
    </source>
</evidence>
<evidence type="ECO:0000256" key="1">
    <source>
        <dbReference type="ARBA" id="ARBA00004561"/>
    </source>
</evidence>
<evidence type="ECO:0000313" key="7">
    <source>
        <dbReference type="EMBL" id="SUC33171.1"/>
    </source>
</evidence>
<dbReference type="Pfam" id="PF00419">
    <property type="entry name" value="Fimbrial"/>
    <property type="match status" value="1"/>
</dbReference>
<gene>
    <name evidence="7" type="primary">papH_3</name>
    <name evidence="7" type="ORF">NCTC11801_04179</name>
</gene>
<dbReference type="Gene3D" id="2.60.40.1090">
    <property type="entry name" value="Fimbrial-type adhesion domain"/>
    <property type="match status" value="1"/>
</dbReference>
<dbReference type="InterPro" id="IPR000259">
    <property type="entry name" value="Adhesion_dom_fimbrial"/>
</dbReference>
<dbReference type="InterPro" id="IPR036937">
    <property type="entry name" value="Adhesion_dom_fimbrial_sf"/>
</dbReference>
<dbReference type="EMBL" id="UGTZ01000001">
    <property type="protein sequence ID" value="SUC33171.1"/>
    <property type="molecule type" value="Genomic_DNA"/>
</dbReference>
<dbReference type="InterPro" id="IPR050263">
    <property type="entry name" value="Bact_Fimbrial_Adh_Pro"/>
</dbReference>